<sequence>MRIATYIFAIFVGLLLLAAATVGLAVAFAWPKLPTLEALTDYRPRIPLRVFTSDGQLIGEFGEERRTFAKIQEVPAYMKNAILAAEDDRFYEHGGIDVAGFARAAVANLTSGGKRQGASTITMQVARNFFLTREKSYSRKLYEILLSIKIEKNLSKDQILELYFNQIYLGQRAYGFAAAAQIYYGKNLAQLNVAEAAMLAGLPKAPSAYNPISNPTRATQRQHYVLRRMRELNYIDAAQYEQALKTPLKVVRGGAESYPVHGEYVAEMARQMAVEQFKDAAYTAGIRVITTIKAADQEAAYNSLRRGLLDYERRHAYRGAEAYVDMSAVRSDSDEQLDVLLEDFPDNGEMVPAILLEANAKRIRAYRRGGEVLEFTGPALRFVAPMLADNAAPAKRLRRGAVVRVAEGAKGWEIVQVPEVEGAFVAVEPATGAVRALAGGFDFNRNKFNHVTQAWRQPGSSFKPFIYSAALEKGYSPSSIVDDAPLSFSSGQTGSQAWEPKNYDGKYDGPMSIRTALAKSKNMVSIRLLNSIGPQYAQDYAARFGFDPEKHPAYLTMALGAGSVTPWQMAQAYSVFANGGYRVQPFIVKEMQDSQGRVLARTQTTSAGDGAPRVIDPRNAWMMDSMMKDVVRRGTATKALALKRGDLAGKTGTTNEYVDAWFCGYQPTLVGIAWIGYDTPRKLGSGETGGAAALPVWVNFMAKALQGVPEKLMEIPQGLLTITTADGKEDFVYEERLGTPPPETEVPADGEAPAQQSAPTPSPAPLLPAQPQPTPVPRPPQQQHNEVNG</sequence>
<dbReference type="InterPro" id="IPR012338">
    <property type="entry name" value="Beta-lactam/transpept-like"/>
</dbReference>
<dbReference type="PANTHER" id="PTHR32282:SF27">
    <property type="entry name" value="PENICILLIN-BINDING PROTEIN 1A"/>
    <property type="match status" value="1"/>
</dbReference>
<comment type="similarity">
    <text evidence="3">In the C-terminal section; belongs to the transpeptidase family.</text>
</comment>
<evidence type="ECO:0000256" key="8">
    <source>
        <dbReference type="ARBA" id="ARBA00022519"/>
    </source>
</evidence>
<evidence type="ECO:0000256" key="10">
    <source>
        <dbReference type="ARBA" id="ARBA00022670"/>
    </source>
</evidence>
<evidence type="ECO:0000256" key="22">
    <source>
        <dbReference type="ARBA" id="ARBA00023316"/>
    </source>
</evidence>
<evidence type="ECO:0000256" key="1">
    <source>
        <dbReference type="ARBA" id="ARBA00004249"/>
    </source>
</evidence>
<keyword evidence="14" id="KW-0378">Hydrolase</keyword>
<evidence type="ECO:0000256" key="17">
    <source>
        <dbReference type="ARBA" id="ARBA00022984"/>
    </source>
</evidence>
<keyword evidence="11" id="KW-0328">Glycosyltransferase</keyword>
<evidence type="ECO:0000256" key="16">
    <source>
        <dbReference type="ARBA" id="ARBA00022968"/>
    </source>
</evidence>
<evidence type="ECO:0000256" key="3">
    <source>
        <dbReference type="ARBA" id="ARBA00007090"/>
    </source>
</evidence>
<dbReference type="SUPFAM" id="SSF56601">
    <property type="entry name" value="beta-lactamase/transpeptidase-like"/>
    <property type="match status" value="1"/>
</dbReference>
<evidence type="ECO:0000256" key="23">
    <source>
        <dbReference type="ARBA" id="ARBA00034000"/>
    </source>
</evidence>
<evidence type="ECO:0000256" key="19">
    <source>
        <dbReference type="ARBA" id="ARBA00023136"/>
    </source>
</evidence>
<feature type="domain" description="Penicillin-binding protein OB-like" evidence="29">
    <location>
        <begin position="317"/>
        <end position="420"/>
    </location>
</feature>
<dbReference type="Proteomes" id="UP000663570">
    <property type="component" value="Chromosome"/>
</dbReference>
<keyword evidence="10" id="KW-0645">Protease</keyword>
<dbReference type="Pfam" id="PF17092">
    <property type="entry name" value="PCB_OB"/>
    <property type="match status" value="1"/>
</dbReference>
<evidence type="ECO:0000259" key="29">
    <source>
        <dbReference type="Pfam" id="PF17092"/>
    </source>
</evidence>
<comment type="pathway">
    <text evidence="2">Cell wall biogenesis; peptidoglycan biosynthesis.</text>
</comment>
<evidence type="ECO:0000256" key="12">
    <source>
        <dbReference type="ARBA" id="ARBA00022679"/>
    </source>
</evidence>
<keyword evidence="19" id="KW-0472">Membrane</keyword>
<evidence type="ECO:0000256" key="6">
    <source>
        <dbReference type="ARBA" id="ARBA00018638"/>
    </source>
</evidence>
<keyword evidence="8" id="KW-0997">Cell inner membrane</keyword>
<keyword evidence="17" id="KW-0573">Peptidoglycan synthesis</keyword>
<dbReference type="InterPro" id="IPR050396">
    <property type="entry name" value="Glycosyltr_51/Transpeptidase"/>
</dbReference>
<dbReference type="EC" id="2.4.99.28" evidence="24"/>
<keyword evidence="18" id="KW-1133">Transmembrane helix</keyword>
<dbReference type="NCBIfam" id="TIGR02074">
    <property type="entry name" value="PBP_1a_fam"/>
    <property type="match status" value="1"/>
</dbReference>
<dbReference type="PANTHER" id="PTHR32282">
    <property type="entry name" value="BINDING PROTEIN TRANSPEPTIDASE, PUTATIVE-RELATED"/>
    <property type="match status" value="1"/>
</dbReference>
<evidence type="ECO:0000256" key="15">
    <source>
        <dbReference type="ARBA" id="ARBA00022960"/>
    </source>
</evidence>
<evidence type="ECO:0000256" key="18">
    <source>
        <dbReference type="ARBA" id="ARBA00022989"/>
    </source>
</evidence>
<evidence type="ECO:0000256" key="2">
    <source>
        <dbReference type="ARBA" id="ARBA00004752"/>
    </source>
</evidence>
<evidence type="ECO:0000256" key="5">
    <source>
        <dbReference type="ARBA" id="ARBA00012448"/>
    </source>
</evidence>
<dbReference type="Pfam" id="PF00905">
    <property type="entry name" value="Transpeptidase"/>
    <property type="match status" value="1"/>
</dbReference>
<keyword evidence="22" id="KW-0961">Cell wall biogenesis/degradation</keyword>
<reference evidence="30 31" key="1">
    <citation type="submission" date="2021-02" db="EMBL/GenBank/DDBJ databases">
        <title>Niveibacterium changnyeongensis HC41.</title>
        <authorList>
            <person name="Kang M."/>
        </authorList>
    </citation>
    <scope>NUCLEOTIDE SEQUENCE [LARGE SCALE GENOMIC DNA]</scope>
    <source>
        <strain evidence="30 31">HC41</strain>
    </source>
</reference>
<keyword evidence="13" id="KW-0812">Transmembrane</keyword>
<keyword evidence="21" id="KW-0511">Multifunctional enzyme</keyword>
<evidence type="ECO:0000256" key="13">
    <source>
        <dbReference type="ARBA" id="ARBA00022692"/>
    </source>
</evidence>
<dbReference type="InterPro" id="IPR031376">
    <property type="entry name" value="PCB_OB"/>
</dbReference>
<evidence type="ECO:0000256" key="26">
    <source>
        <dbReference type="SAM" id="MobiDB-lite"/>
    </source>
</evidence>
<evidence type="ECO:0000256" key="25">
    <source>
        <dbReference type="ARBA" id="ARBA00049902"/>
    </source>
</evidence>
<comment type="catalytic activity">
    <reaction evidence="25">
        <text>[GlcNAc-(1-&gt;4)-Mur2Ac(oyl-L-Ala-gamma-D-Glu-L-Lys-D-Ala-D-Ala)](n)-di-trans,octa-cis-undecaprenyl diphosphate + beta-D-GlcNAc-(1-&gt;4)-Mur2Ac(oyl-L-Ala-gamma-D-Glu-L-Lys-D-Ala-D-Ala)-di-trans,octa-cis-undecaprenyl diphosphate = [GlcNAc-(1-&gt;4)-Mur2Ac(oyl-L-Ala-gamma-D-Glu-L-Lys-D-Ala-D-Ala)](n+1)-di-trans,octa-cis-undecaprenyl diphosphate + di-trans,octa-cis-undecaprenyl diphosphate + H(+)</text>
        <dbReference type="Rhea" id="RHEA:23708"/>
        <dbReference type="Rhea" id="RHEA-COMP:9602"/>
        <dbReference type="Rhea" id="RHEA-COMP:9603"/>
        <dbReference type="ChEBI" id="CHEBI:15378"/>
        <dbReference type="ChEBI" id="CHEBI:58405"/>
        <dbReference type="ChEBI" id="CHEBI:60033"/>
        <dbReference type="ChEBI" id="CHEBI:78435"/>
        <dbReference type="EC" id="2.4.99.28"/>
    </reaction>
</comment>
<dbReference type="SUPFAM" id="SSF53955">
    <property type="entry name" value="Lysozyme-like"/>
    <property type="match status" value="1"/>
</dbReference>
<comment type="catalytic activity">
    <reaction evidence="23">
        <text>Preferential cleavage: (Ac)2-L-Lys-D-Ala-|-D-Ala. Also transpeptidation of peptidyl-alanyl moieties that are N-acyl substituents of D-alanine.</text>
        <dbReference type="EC" id="3.4.16.4"/>
    </reaction>
</comment>
<dbReference type="Pfam" id="PF00912">
    <property type="entry name" value="Transgly"/>
    <property type="match status" value="1"/>
</dbReference>
<comment type="similarity">
    <text evidence="4">In the N-terminal section; belongs to the glycosyltransferase 51 family.</text>
</comment>
<proteinExistence type="inferred from homology"/>
<evidence type="ECO:0000313" key="31">
    <source>
        <dbReference type="Proteomes" id="UP000663570"/>
    </source>
</evidence>
<dbReference type="InterPro" id="IPR001264">
    <property type="entry name" value="Glyco_trans_51"/>
</dbReference>
<evidence type="ECO:0000256" key="24">
    <source>
        <dbReference type="ARBA" id="ARBA00044770"/>
    </source>
</evidence>
<protein>
    <recommendedName>
        <fullName evidence="6">Penicillin-binding protein 1A</fullName>
        <ecNumber evidence="24">2.4.99.28</ecNumber>
        <ecNumber evidence="5">3.4.16.4</ecNumber>
    </recommendedName>
</protein>
<feature type="domain" description="Glycosyl transferase family 51" evidence="28">
    <location>
        <begin position="54"/>
        <end position="229"/>
    </location>
</feature>
<organism evidence="30 31">
    <name type="scientific">Niveibacterium microcysteis</name>
    <dbReference type="NCBI Taxonomy" id="2811415"/>
    <lineage>
        <taxon>Bacteria</taxon>
        <taxon>Pseudomonadati</taxon>
        <taxon>Pseudomonadota</taxon>
        <taxon>Betaproteobacteria</taxon>
        <taxon>Rhodocyclales</taxon>
        <taxon>Rhodocyclaceae</taxon>
        <taxon>Niveibacterium</taxon>
    </lineage>
</organism>
<evidence type="ECO:0000313" key="30">
    <source>
        <dbReference type="EMBL" id="QSI76775.1"/>
    </source>
</evidence>
<evidence type="ECO:0000259" key="28">
    <source>
        <dbReference type="Pfam" id="PF00912"/>
    </source>
</evidence>
<feature type="compositionally biased region" description="Pro residues" evidence="26">
    <location>
        <begin position="760"/>
        <end position="780"/>
    </location>
</feature>
<dbReference type="EC" id="3.4.16.4" evidence="5"/>
<evidence type="ECO:0000256" key="4">
    <source>
        <dbReference type="ARBA" id="ARBA00007739"/>
    </source>
</evidence>
<name>A0ABX7M4U1_9RHOO</name>
<dbReference type="InterPro" id="IPR023346">
    <property type="entry name" value="Lysozyme-like_dom_sf"/>
</dbReference>
<keyword evidence="12" id="KW-0808">Transferase</keyword>
<dbReference type="Gene3D" id="1.10.3810.10">
    <property type="entry name" value="Biosynthetic peptidoglycan transglycosylase-like"/>
    <property type="match status" value="1"/>
</dbReference>
<evidence type="ECO:0000256" key="11">
    <source>
        <dbReference type="ARBA" id="ARBA00022676"/>
    </source>
</evidence>
<dbReference type="RefSeq" id="WP_172202457.1">
    <property type="nucleotide sequence ID" value="NZ_CP071060.1"/>
</dbReference>
<evidence type="ECO:0000259" key="27">
    <source>
        <dbReference type="Pfam" id="PF00905"/>
    </source>
</evidence>
<evidence type="ECO:0000256" key="20">
    <source>
        <dbReference type="ARBA" id="ARBA00023251"/>
    </source>
</evidence>
<evidence type="ECO:0000256" key="14">
    <source>
        <dbReference type="ARBA" id="ARBA00022801"/>
    </source>
</evidence>
<keyword evidence="16" id="KW-0735">Signal-anchor</keyword>
<keyword evidence="15" id="KW-0133">Cell shape</keyword>
<feature type="region of interest" description="Disordered" evidence="26">
    <location>
        <begin position="735"/>
        <end position="789"/>
    </location>
</feature>
<dbReference type="InterPro" id="IPR036950">
    <property type="entry name" value="PBP_transglycosylase"/>
</dbReference>
<comment type="subcellular location">
    <subcellularLocation>
        <location evidence="1">Cell inner membrane</location>
        <topology evidence="1">Single-pass type II membrane protein</topology>
    </subcellularLocation>
</comment>
<evidence type="ECO:0000256" key="9">
    <source>
        <dbReference type="ARBA" id="ARBA00022645"/>
    </source>
</evidence>
<dbReference type="InterPro" id="IPR001460">
    <property type="entry name" value="PCN-bd_Tpept"/>
</dbReference>
<keyword evidence="20" id="KW-0046">Antibiotic resistance</keyword>
<evidence type="ECO:0000256" key="7">
    <source>
        <dbReference type="ARBA" id="ARBA00022475"/>
    </source>
</evidence>
<keyword evidence="31" id="KW-1185">Reference proteome</keyword>
<keyword evidence="9" id="KW-0121">Carboxypeptidase</keyword>
<gene>
    <name evidence="30" type="ORF">JY500_20330</name>
</gene>
<dbReference type="EMBL" id="CP071060">
    <property type="protein sequence ID" value="QSI76775.1"/>
    <property type="molecule type" value="Genomic_DNA"/>
</dbReference>
<evidence type="ECO:0000256" key="21">
    <source>
        <dbReference type="ARBA" id="ARBA00023268"/>
    </source>
</evidence>
<dbReference type="Gene3D" id="3.40.710.10">
    <property type="entry name" value="DD-peptidase/beta-lactamase superfamily"/>
    <property type="match status" value="2"/>
</dbReference>
<accession>A0ABX7M4U1</accession>
<keyword evidence="7" id="KW-1003">Cell membrane</keyword>
<feature type="domain" description="Penicillin-binding protein transpeptidase" evidence="27">
    <location>
        <begin position="422"/>
        <end position="668"/>
    </location>
</feature>